<dbReference type="GO" id="GO:0006623">
    <property type="term" value="P:protein targeting to vacuole"/>
    <property type="evidence" value="ECO:0007669"/>
    <property type="project" value="TreeGrafter"/>
</dbReference>
<evidence type="ECO:0000256" key="6">
    <source>
        <dbReference type="PROSITE-ProRule" id="PRU00646"/>
    </source>
</evidence>
<organism evidence="9 10">
    <name type="scientific">Pycnococcus provasolii</name>
    <dbReference type="NCBI Taxonomy" id="41880"/>
    <lineage>
        <taxon>Eukaryota</taxon>
        <taxon>Viridiplantae</taxon>
        <taxon>Chlorophyta</taxon>
        <taxon>Pseudoscourfieldiophyceae</taxon>
        <taxon>Pseudoscourfieldiales</taxon>
        <taxon>Pycnococcaceae</taxon>
        <taxon>Pycnococcus</taxon>
    </lineage>
</organism>
<comment type="similarity">
    <text evidence="2">Belongs to the VPS37 family.</text>
</comment>
<keyword evidence="4" id="KW-0967">Endosome</keyword>
<dbReference type="Pfam" id="PF07200">
    <property type="entry name" value="Mod_r"/>
    <property type="match status" value="1"/>
</dbReference>
<dbReference type="PANTHER" id="PTHR13678:SF2">
    <property type="entry name" value="VACUOLAR PROTEIN SORTING-ASSOCIATED PROTEIN 37A"/>
    <property type="match status" value="1"/>
</dbReference>
<feature type="region of interest" description="Disordered" evidence="7">
    <location>
        <begin position="1"/>
        <end position="77"/>
    </location>
</feature>
<evidence type="ECO:0000256" key="7">
    <source>
        <dbReference type="SAM" id="MobiDB-lite"/>
    </source>
</evidence>
<evidence type="ECO:0000313" key="10">
    <source>
        <dbReference type="Proteomes" id="UP000660262"/>
    </source>
</evidence>
<evidence type="ECO:0000313" key="9">
    <source>
        <dbReference type="EMBL" id="GHP11838.1"/>
    </source>
</evidence>
<evidence type="ECO:0000259" key="8">
    <source>
        <dbReference type="PROSITE" id="PS51314"/>
    </source>
</evidence>
<dbReference type="GO" id="GO:0006612">
    <property type="term" value="P:protein targeting to membrane"/>
    <property type="evidence" value="ECO:0007669"/>
    <property type="project" value="TreeGrafter"/>
</dbReference>
<dbReference type="OrthoDB" id="10260857at2759"/>
<dbReference type="SUPFAM" id="SSF140111">
    <property type="entry name" value="Endosomal sorting complex assembly domain"/>
    <property type="match status" value="1"/>
</dbReference>
<feature type="compositionally biased region" description="Low complexity" evidence="7">
    <location>
        <begin position="66"/>
        <end position="75"/>
    </location>
</feature>
<dbReference type="InterPro" id="IPR037202">
    <property type="entry name" value="ESCRT_assembly_dom"/>
</dbReference>
<evidence type="ECO:0000256" key="3">
    <source>
        <dbReference type="ARBA" id="ARBA00022448"/>
    </source>
</evidence>
<evidence type="ECO:0000256" key="5">
    <source>
        <dbReference type="ARBA" id="ARBA00022927"/>
    </source>
</evidence>
<dbReference type="GO" id="GO:0043162">
    <property type="term" value="P:ubiquitin-dependent protein catabolic process via the multivesicular body sorting pathway"/>
    <property type="evidence" value="ECO:0007669"/>
    <property type="project" value="TreeGrafter"/>
</dbReference>
<feature type="domain" description="VPS37 C-terminal" evidence="8">
    <location>
        <begin position="210"/>
        <end position="290"/>
    </location>
</feature>
<dbReference type="InterPro" id="IPR009851">
    <property type="entry name" value="Mod_r"/>
</dbReference>
<dbReference type="GO" id="GO:0000813">
    <property type="term" value="C:ESCRT I complex"/>
    <property type="evidence" value="ECO:0007669"/>
    <property type="project" value="TreeGrafter"/>
</dbReference>
<keyword evidence="5 6" id="KW-0653">Protein transport</keyword>
<comment type="subcellular location">
    <subcellularLocation>
        <location evidence="1">Endosome</location>
    </subcellularLocation>
</comment>
<dbReference type="InterPro" id="IPR029012">
    <property type="entry name" value="Helix_hairpin_bin_sf"/>
</dbReference>
<dbReference type="PROSITE" id="PS51314">
    <property type="entry name" value="VPS37_C"/>
    <property type="match status" value="1"/>
</dbReference>
<comment type="caution">
    <text evidence="9">The sequence shown here is derived from an EMBL/GenBank/DDBJ whole genome shotgun (WGS) entry which is preliminary data.</text>
</comment>
<dbReference type="AlphaFoldDB" id="A0A830HXV0"/>
<sequence>MHSYLADEWVAVPRPSETNQSSHNNNSTNSNTTTAVPSTTSALPVATNATPVGLMRNNHNSGGSAQQPQQYRMQQPSSHITDMTNDLARMSTNEQMEMAMRLSAEAYQARQVAAAQPASRLGRTSSSAASAQQILERKSDAELAALLTDEAKLANLLVELPQVVQVQCVRNDLMRGNAELAKKNLAFDDKVKDLRNQINIVRSSEFSAASEAYDEVRKDYVAARKLADPDAIAAALRKALQVDETASEELVDRFQRGDGSMDTRTFVREYMELRRRYHTRELKRQAIVDL</sequence>
<dbReference type="PANTHER" id="PTHR13678">
    <property type="entry name" value="VACUOLAR PROTEIN SORTING-ASSOCIATED PROTEIN 37"/>
    <property type="match status" value="1"/>
</dbReference>
<gene>
    <name evidence="9" type="ORF">PPROV_001056500</name>
</gene>
<protein>
    <recommendedName>
        <fullName evidence="8">VPS37 C-terminal domain-containing protein</fullName>
    </recommendedName>
</protein>
<dbReference type="EMBL" id="BNJQ01000036">
    <property type="protein sequence ID" value="GHP11838.1"/>
    <property type="molecule type" value="Genomic_DNA"/>
</dbReference>
<proteinExistence type="inferred from homology"/>
<evidence type="ECO:0000256" key="2">
    <source>
        <dbReference type="ARBA" id="ARBA00007617"/>
    </source>
</evidence>
<reference evidence="9" key="1">
    <citation type="submission" date="2020-10" db="EMBL/GenBank/DDBJ databases">
        <title>Unveiling of a novel bifunctional photoreceptor, Dualchrome1, isolated from a cosmopolitan green alga.</title>
        <authorList>
            <person name="Suzuki S."/>
            <person name="Kawachi M."/>
        </authorList>
    </citation>
    <scope>NUCLEOTIDE SEQUENCE</scope>
    <source>
        <strain evidence="9">NIES 2893</strain>
    </source>
</reference>
<dbReference type="Proteomes" id="UP000660262">
    <property type="component" value="Unassembled WGS sequence"/>
</dbReference>
<accession>A0A830HXV0</accession>
<evidence type="ECO:0000256" key="4">
    <source>
        <dbReference type="ARBA" id="ARBA00022753"/>
    </source>
</evidence>
<name>A0A830HXV0_9CHLO</name>
<keyword evidence="3 6" id="KW-0813">Transport</keyword>
<keyword evidence="10" id="KW-1185">Reference proteome</keyword>
<evidence type="ECO:0000256" key="1">
    <source>
        <dbReference type="ARBA" id="ARBA00004177"/>
    </source>
</evidence>
<feature type="compositionally biased region" description="Low complexity" evidence="7">
    <location>
        <begin position="16"/>
        <end position="41"/>
    </location>
</feature>
<dbReference type="Gene3D" id="1.10.287.660">
    <property type="entry name" value="Helix hairpin bin"/>
    <property type="match status" value="1"/>
</dbReference>